<feature type="domain" description="Formyl transferase N-terminal" evidence="1">
    <location>
        <begin position="87"/>
        <end position="143"/>
    </location>
</feature>
<gene>
    <name evidence="3" type="ORF">SAMN04488597_13220</name>
</gene>
<feature type="domain" description="Formyl transferase C-terminal" evidence="2">
    <location>
        <begin position="195"/>
        <end position="278"/>
    </location>
</feature>
<evidence type="ECO:0000259" key="1">
    <source>
        <dbReference type="Pfam" id="PF00551"/>
    </source>
</evidence>
<dbReference type="Gene3D" id="3.40.50.12230">
    <property type="match status" value="1"/>
</dbReference>
<dbReference type="AlphaFoldDB" id="A0A1G6SQX7"/>
<dbReference type="Pfam" id="PF02911">
    <property type="entry name" value="Formyl_trans_C"/>
    <property type="match status" value="1"/>
</dbReference>
<dbReference type="InterPro" id="IPR005793">
    <property type="entry name" value="Formyl_trans_C"/>
</dbReference>
<evidence type="ECO:0000313" key="3">
    <source>
        <dbReference type="EMBL" id="SDD19249.1"/>
    </source>
</evidence>
<dbReference type="Proteomes" id="UP000324896">
    <property type="component" value="Unassembled WGS sequence"/>
</dbReference>
<dbReference type="InterPro" id="IPR011034">
    <property type="entry name" value="Formyl_transferase-like_C_sf"/>
</dbReference>
<sequence>MKSKIVLYLMNKKGYSVLKALLDNKFTNYIEYIVGAKDENVQKDYFKDIKELCLYNDIEFYERTIDEIPKFDGYKIAIGWRWIISDSVKLIVFHDSLLPKYRGFAPLVNMLINGEKEIGVTSLFAEKSYDTGDIIHQISKKITYPIKIEEAIDEVSGLYDKLAIKISDEIVNDHKLPRRKQEEDKASYSLWRDYDDYFIDWNNSSEKIKRKVDAVGFPYKGAKAFLNDKEITINSCETVSDLNIENRDIGKVIFKEEDRPVVVCGKGLLKIIEAQFSETNQSIFPIEKFRSRFC</sequence>
<dbReference type="InterPro" id="IPR002376">
    <property type="entry name" value="Formyl_transf_N"/>
</dbReference>
<proteinExistence type="predicted"/>
<organism evidence="3 4">
    <name type="scientific">Halanaerobium congolense</name>
    <dbReference type="NCBI Taxonomy" id="54121"/>
    <lineage>
        <taxon>Bacteria</taxon>
        <taxon>Bacillati</taxon>
        <taxon>Bacillota</taxon>
        <taxon>Clostridia</taxon>
        <taxon>Halanaerobiales</taxon>
        <taxon>Halanaerobiaceae</taxon>
        <taxon>Halanaerobium</taxon>
    </lineage>
</organism>
<protein>
    <submittedName>
        <fullName evidence="3">Methionyl-tRNA formyltransferase</fullName>
    </submittedName>
</protein>
<dbReference type="PANTHER" id="PTHR11138">
    <property type="entry name" value="METHIONYL-TRNA FORMYLTRANSFERASE"/>
    <property type="match status" value="1"/>
</dbReference>
<dbReference type="RefSeq" id="WP_188116926.1">
    <property type="nucleotide sequence ID" value="NZ_FMYT01000032.1"/>
</dbReference>
<dbReference type="SUPFAM" id="SSF50486">
    <property type="entry name" value="FMT C-terminal domain-like"/>
    <property type="match status" value="1"/>
</dbReference>
<dbReference type="SUPFAM" id="SSF53328">
    <property type="entry name" value="Formyltransferase"/>
    <property type="match status" value="1"/>
</dbReference>
<dbReference type="EMBL" id="FMYT01000032">
    <property type="protein sequence ID" value="SDD19249.1"/>
    <property type="molecule type" value="Genomic_DNA"/>
</dbReference>
<reference evidence="3 4" key="1">
    <citation type="submission" date="2016-10" db="EMBL/GenBank/DDBJ databases">
        <authorList>
            <person name="Varghese N."/>
            <person name="Submissions S."/>
        </authorList>
    </citation>
    <scope>NUCLEOTIDE SEQUENCE [LARGE SCALE GENOMIC DNA]</scope>
    <source>
        <strain evidence="3 4">WG10</strain>
    </source>
</reference>
<evidence type="ECO:0000259" key="2">
    <source>
        <dbReference type="Pfam" id="PF02911"/>
    </source>
</evidence>
<accession>A0A1G6SQX7</accession>
<dbReference type="InterPro" id="IPR036477">
    <property type="entry name" value="Formyl_transf_N_sf"/>
</dbReference>
<name>A0A1G6SQX7_9FIRM</name>
<dbReference type="GO" id="GO:0004479">
    <property type="term" value="F:methionyl-tRNA formyltransferase activity"/>
    <property type="evidence" value="ECO:0007669"/>
    <property type="project" value="TreeGrafter"/>
</dbReference>
<dbReference type="Pfam" id="PF00551">
    <property type="entry name" value="Formyl_trans_N"/>
    <property type="match status" value="1"/>
</dbReference>
<dbReference type="PANTHER" id="PTHR11138:SF5">
    <property type="entry name" value="METHIONYL-TRNA FORMYLTRANSFERASE, MITOCHONDRIAL"/>
    <property type="match status" value="1"/>
</dbReference>
<keyword evidence="3" id="KW-0808">Transferase</keyword>
<evidence type="ECO:0000313" key="4">
    <source>
        <dbReference type="Proteomes" id="UP000324896"/>
    </source>
</evidence>